<keyword evidence="2" id="KW-0812">Transmembrane</keyword>
<dbReference type="Pfam" id="PF16258">
    <property type="entry name" value="DUF4912"/>
    <property type="match status" value="2"/>
</dbReference>
<feature type="region of interest" description="Disordered" evidence="1">
    <location>
        <begin position="477"/>
        <end position="496"/>
    </location>
</feature>
<accession>A0A951P9A1</accession>
<reference evidence="3" key="2">
    <citation type="journal article" date="2022" name="Microbiol. Resour. Announc.">
        <title>Metagenome Sequencing to Explore Phylogenomics of Terrestrial Cyanobacteria.</title>
        <authorList>
            <person name="Ward R.D."/>
            <person name="Stajich J.E."/>
            <person name="Johansen J.R."/>
            <person name="Huntemann M."/>
            <person name="Clum A."/>
            <person name="Foster B."/>
            <person name="Foster B."/>
            <person name="Roux S."/>
            <person name="Palaniappan K."/>
            <person name="Varghese N."/>
            <person name="Mukherjee S."/>
            <person name="Reddy T.B.K."/>
            <person name="Daum C."/>
            <person name="Copeland A."/>
            <person name="Chen I.A."/>
            <person name="Ivanova N.N."/>
            <person name="Kyrpides N.C."/>
            <person name="Shapiro N."/>
            <person name="Eloe-Fadrosh E.A."/>
            <person name="Pietrasiak N."/>
        </authorList>
    </citation>
    <scope>NUCLEOTIDE SEQUENCE</scope>
    <source>
        <strain evidence="3">GSE-TBD4-15B</strain>
    </source>
</reference>
<sequence length="511" mass="56101">MHLDWHRRRIRQSQQSALVVLIALTAPMAIGRASSLDSGLEWTLDRNLVGQVSSQPADIGSVSLQPETEAGTAAELMPWWPGLLSIPLLTVWLLWLLERDAKKLANSQPANHSQANFQSSQASSRILAPIANLSSSPALPKSSLSFTALTCHAALAQWAIPEVVQQDLQSRGGKRLMLRLCDVTGLDLDQIDLTQQAPNIVTELDCDQSSQLHLPIPTDRRDYLLELGYLTQTGRWLSIVWSDPLFVPACDAASWSQPAAKPALHPTHALPTNALPVDWVHLTPSAGHLQAEWRLSTARKLSLRRQGGRKLMLRLYEATKLDSDNPAVQPVQAVYPVRQYECSEQTQQRKLRLPPGYDGANLTADLGYLTADGRWLQLASSAPSPPQLIVQPIAQPAASTGSPDLHGQSVQQSVQQGAKSSNGIGLVSWLLEPLMVLAIALLWLLTNILKVLTVGLYLCLALLNAVVPQLFSRQLDRKPNRQGKRQPPQQNSRYGSLPEINARFTGNIRNS</sequence>
<feature type="transmembrane region" description="Helical" evidence="2">
    <location>
        <begin position="426"/>
        <end position="445"/>
    </location>
</feature>
<evidence type="ECO:0000256" key="1">
    <source>
        <dbReference type="SAM" id="MobiDB-lite"/>
    </source>
</evidence>
<evidence type="ECO:0000313" key="4">
    <source>
        <dbReference type="Proteomes" id="UP000707356"/>
    </source>
</evidence>
<dbReference type="InterPro" id="IPR032585">
    <property type="entry name" value="DUF4912"/>
</dbReference>
<gene>
    <name evidence="3" type="ORF">KME07_06200</name>
</gene>
<dbReference type="AlphaFoldDB" id="A0A951P9A1"/>
<reference evidence="3" key="1">
    <citation type="submission" date="2021-05" db="EMBL/GenBank/DDBJ databases">
        <authorList>
            <person name="Pietrasiak N."/>
            <person name="Ward R."/>
            <person name="Stajich J.E."/>
            <person name="Kurbessoian T."/>
        </authorList>
    </citation>
    <scope>NUCLEOTIDE SEQUENCE</scope>
    <source>
        <strain evidence="3">GSE-TBD4-15B</strain>
    </source>
</reference>
<keyword evidence="2" id="KW-0472">Membrane</keyword>
<keyword evidence="2" id="KW-1133">Transmembrane helix</keyword>
<name>A0A951P9A1_9CYAN</name>
<comment type="caution">
    <text evidence="3">The sequence shown here is derived from an EMBL/GenBank/DDBJ whole genome shotgun (WGS) entry which is preliminary data.</text>
</comment>
<evidence type="ECO:0000256" key="2">
    <source>
        <dbReference type="SAM" id="Phobius"/>
    </source>
</evidence>
<proteinExistence type="predicted"/>
<protein>
    <submittedName>
        <fullName evidence="3">DUF4912 domain-containing protein</fullName>
    </submittedName>
</protein>
<evidence type="ECO:0000313" key="3">
    <source>
        <dbReference type="EMBL" id="MBW4465018.1"/>
    </source>
</evidence>
<dbReference type="EMBL" id="JAHHHV010000028">
    <property type="protein sequence ID" value="MBW4465018.1"/>
    <property type="molecule type" value="Genomic_DNA"/>
</dbReference>
<organism evidence="3 4">
    <name type="scientific">Pegethrix bostrychoides GSE-TBD4-15B</name>
    <dbReference type="NCBI Taxonomy" id="2839662"/>
    <lineage>
        <taxon>Bacteria</taxon>
        <taxon>Bacillati</taxon>
        <taxon>Cyanobacteriota</taxon>
        <taxon>Cyanophyceae</taxon>
        <taxon>Oculatellales</taxon>
        <taxon>Oculatellaceae</taxon>
        <taxon>Pegethrix</taxon>
    </lineage>
</organism>
<feature type="transmembrane region" description="Helical" evidence="2">
    <location>
        <begin position="451"/>
        <end position="471"/>
    </location>
</feature>
<dbReference type="Proteomes" id="UP000707356">
    <property type="component" value="Unassembled WGS sequence"/>
</dbReference>
<feature type="transmembrane region" description="Helical" evidence="2">
    <location>
        <begin position="79"/>
        <end position="97"/>
    </location>
</feature>